<dbReference type="InterPro" id="IPR016039">
    <property type="entry name" value="Thiolase-like"/>
</dbReference>
<dbReference type="PANTHER" id="PTHR34069">
    <property type="entry name" value="3-OXOACYL-[ACYL-CARRIER-PROTEIN] SYNTHASE 3"/>
    <property type="match status" value="1"/>
</dbReference>
<dbReference type="CDD" id="cd00830">
    <property type="entry name" value="KAS_III"/>
    <property type="match status" value="1"/>
</dbReference>
<comment type="caution">
    <text evidence="5">The sequence shown here is derived from an EMBL/GenBank/DDBJ whole genome shotgun (WGS) entry which is preliminary data.</text>
</comment>
<dbReference type="Pfam" id="PF08545">
    <property type="entry name" value="ACP_syn_III"/>
    <property type="match status" value="1"/>
</dbReference>
<dbReference type="Pfam" id="PF08541">
    <property type="entry name" value="ACP_syn_III_C"/>
    <property type="match status" value="1"/>
</dbReference>
<dbReference type="PANTHER" id="PTHR34069:SF3">
    <property type="entry name" value="ACYL-COA:ACYL-COA ALKYLTRANSFERASE"/>
    <property type="match status" value="1"/>
</dbReference>
<keyword evidence="2 5" id="KW-0012">Acyltransferase</keyword>
<dbReference type="Proteomes" id="UP000287853">
    <property type="component" value="Unassembled WGS sequence"/>
</dbReference>
<dbReference type="SUPFAM" id="SSF53901">
    <property type="entry name" value="Thiolase-like"/>
    <property type="match status" value="1"/>
</dbReference>
<dbReference type="GO" id="GO:0044550">
    <property type="term" value="P:secondary metabolite biosynthetic process"/>
    <property type="evidence" value="ECO:0007669"/>
    <property type="project" value="TreeGrafter"/>
</dbReference>
<name>A0A444IZ90_9BACT</name>
<evidence type="ECO:0000259" key="4">
    <source>
        <dbReference type="Pfam" id="PF08545"/>
    </source>
</evidence>
<dbReference type="AlphaFoldDB" id="A0A444IZ90"/>
<organism evidence="5 6">
    <name type="scientific">Candidatus Electrothrix aarhusensis</name>
    <dbReference type="NCBI Taxonomy" id="1859131"/>
    <lineage>
        <taxon>Bacteria</taxon>
        <taxon>Pseudomonadati</taxon>
        <taxon>Thermodesulfobacteriota</taxon>
        <taxon>Desulfobulbia</taxon>
        <taxon>Desulfobulbales</taxon>
        <taxon>Desulfobulbaceae</taxon>
        <taxon>Candidatus Electrothrix</taxon>
    </lineage>
</organism>
<dbReference type="InterPro" id="IPR013751">
    <property type="entry name" value="ACP_syn_III_N"/>
</dbReference>
<feature type="domain" description="Beta-ketoacyl-[acyl-carrier-protein] synthase III C-terminal" evidence="3">
    <location>
        <begin position="258"/>
        <end position="338"/>
    </location>
</feature>
<proteinExistence type="predicted"/>
<evidence type="ECO:0000256" key="2">
    <source>
        <dbReference type="ARBA" id="ARBA00023315"/>
    </source>
</evidence>
<dbReference type="EMBL" id="MTKO01000068">
    <property type="protein sequence ID" value="RWX46194.1"/>
    <property type="molecule type" value="Genomic_DNA"/>
</dbReference>
<evidence type="ECO:0000259" key="3">
    <source>
        <dbReference type="Pfam" id="PF08541"/>
    </source>
</evidence>
<dbReference type="GO" id="GO:0004315">
    <property type="term" value="F:3-oxoacyl-[acyl-carrier-protein] synthase activity"/>
    <property type="evidence" value="ECO:0007669"/>
    <property type="project" value="InterPro"/>
</dbReference>
<sequence length="345" mass="37761">MKYSRVCLHSFGYELPPNVVTSADLEQQLSSVYRRLKLPEGRLELMSGIRSRRFWNPETLPSEGAILAGRKALLASGLIASDIDFMVFTSVSRDMMEPATASFVHNGLGLGSRCQIFDISNACLGFLNGMLMLSNMIELGQVRYGLIVASETAEDLVCSTIEKLQADEALTRKTIKPAFASLTIGSGAVALVMGSKKVQDTGHRLVGGSWRANTRHNDLCHGGQQQEVQGTLMTTDSELLLEKGVETAEFCWQDFQKETGWDKEKIDRFFCHQVGQAHARKLFSTLELDPERNFETLPVLGNVGSVSAPITMAMGIEKGKLKKGQRGALLGIGSGINSVMLGIEW</sequence>
<dbReference type="NCBIfam" id="NF006720">
    <property type="entry name" value="PRK09258.1"/>
    <property type="match status" value="1"/>
</dbReference>
<protein>
    <submittedName>
        <fullName evidence="5">3-oxoacyl-[acyl-carrier-protein] synthase-3</fullName>
        <ecNumber evidence="5">2.3.1.180</ecNumber>
    </submittedName>
</protein>
<dbReference type="GO" id="GO:0033818">
    <property type="term" value="F:beta-ketoacyl-acyl-carrier-protein synthase III activity"/>
    <property type="evidence" value="ECO:0007669"/>
    <property type="project" value="UniProtKB-EC"/>
</dbReference>
<dbReference type="GO" id="GO:0006633">
    <property type="term" value="P:fatty acid biosynthetic process"/>
    <property type="evidence" value="ECO:0007669"/>
    <property type="project" value="InterPro"/>
</dbReference>
<feature type="domain" description="Beta-ketoacyl-[acyl-carrier-protein] synthase III N-terminal" evidence="4">
    <location>
        <begin position="117"/>
        <end position="155"/>
    </location>
</feature>
<dbReference type="InterPro" id="IPR013747">
    <property type="entry name" value="ACP_syn_III_C"/>
</dbReference>
<gene>
    <name evidence="5" type="ORF">H206_00366</name>
</gene>
<keyword evidence="1 5" id="KW-0808">Transferase</keyword>
<dbReference type="Gene3D" id="3.40.47.10">
    <property type="match status" value="2"/>
</dbReference>
<keyword evidence="6" id="KW-1185">Reference proteome</keyword>
<evidence type="ECO:0000313" key="6">
    <source>
        <dbReference type="Proteomes" id="UP000287853"/>
    </source>
</evidence>
<reference evidence="5 6" key="1">
    <citation type="submission" date="2017-01" db="EMBL/GenBank/DDBJ databases">
        <title>The cable genome- insights into the physiology and evolution of filamentous bacteria capable of sulfide oxidation via long distance electron transfer.</title>
        <authorList>
            <person name="Schreiber L."/>
            <person name="Bjerg J.T."/>
            <person name="Boggild A."/>
            <person name="Van De Vossenberg J."/>
            <person name="Meysman F."/>
            <person name="Nielsen L.P."/>
            <person name="Schramm A."/>
            <person name="Kjeldsen K.U."/>
        </authorList>
    </citation>
    <scope>NUCLEOTIDE SEQUENCE [LARGE SCALE GENOMIC DNA]</scope>
    <source>
        <strain evidence="5">MCF</strain>
    </source>
</reference>
<evidence type="ECO:0000256" key="1">
    <source>
        <dbReference type="ARBA" id="ARBA00022679"/>
    </source>
</evidence>
<evidence type="ECO:0000313" key="5">
    <source>
        <dbReference type="EMBL" id="RWX46194.1"/>
    </source>
</evidence>
<accession>A0A444IZ90</accession>
<dbReference type="EC" id="2.3.1.180" evidence="5"/>